<feature type="coiled-coil region" evidence="19">
    <location>
        <begin position="224"/>
        <end position="251"/>
    </location>
</feature>
<evidence type="ECO:0000256" key="1">
    <source>
        <dbReference type="ARBA" id="ARBA00004123"/>
    </source>
</evidence>
<keyword evidence="8" id="KW-0493">Microtubule</keyword>
<evidence type="ECO:0000256" key="3">
    <source>
        <dbReference type="ARBA" id="ARBA00004629"/>
    </source>
</evidence>
<keyword evidence="9" id="KW-0498">Mitosis</keyword>
<evidence type="ECO:0000256" key="6">
    <source>
        <dbReference type="ARBA" id="ARBA00022490"/>
    </source>
</evidence>
<comment type="subcellular location">
    <subcellularLocation>
        <location evidence="3">Chromosome</location>
        <location evidence="3">Centromere</location>
        <location evidence="3">Kinetochore</location>
    </subcellularLocation>
    <subcellularLocation>
        <location evidence="2">Cytoplasm</location>
        <location evidence="2">Cytoskeleton</location>
        <location evidence="2">Spindle</location>
    </subcellularLocation>
    <subcellularLocation>
        <location evidence="1">Nucleus</location>
    </subcellularLocation>
</comment>
<dbReference type="EMBL" id="JNVN01001756">
    <property type="protein sequence ID" value="KHJ32887.1"/>
    <property type="molecule type" value="Genomic_DNA"/>
</dbReference>
<comment type="caution">
    <text evidence="21">The sequence shown here is derived from an EMBL/GenBank/DDBJ whole genome shotgun (WGS) entry which is preliminary data.</text>
</comment>
<evidence type="ECO:0000256" key="5">
    <source>
        <dbReference type="ARBA" id="ARBA00022454"/>
    </source>
</evidence>
<keyword evidence="22" id="KW-1185">Reference proteome</keyword>
<dbReference type="GO" id="GO:0051301">
    <property type="term" value="P:cell division"/>
    <property type="evidence" value="ECO:0007669"/>
    <property type="project" value="UniProtKB-KW"/>
</dbReference>
<dbReference type="HOGENOM" id="CLU_064328_0_0_1"/>
<dbReference type="Pfam" id="PF08657">
    <property type="entry name" value="DASH_Spc34"/>
    <property type="match status" value="2"/>
</dbReference>
<name>A0A0B1P2I6_UNCNE</name>
<evidence type="ECO:0000256" key="7">
    <source>
        <dbReference type="ARBA" id="ARBA00022618"/>
    </source>
</evidence>
<evidence type="ECO:0000256" key="13">
    <source>
        <dbReference type="ARBA" id="ARBA00023212"/>
    </source>
</evidence>
<evidence type="ECO:0000256" key="14">
    <source>
        <dbReference type="ARBA" id="ARBA00023242"/>
    </source>
</evidence>
<evidence type="ECO:0000256" key="4">
    <source>
        <dbReference type="ARBA" id="ARBA00008491"/>
    </source>
</evidence>
<evidence type="ECO:0000256" key="2">
    <source>
        <dbReference type="ARBA" id="ARBA00004186"/>
    </source>
</evidence>
<keyword evidence="11" id="KW-0995">Kinetochore</keyword>
<evidence type="ECO:0000256" key="19">
    <source>
        <dbReference type="SAM" id="Coils"/>
    </source>
</evidence>
<dbReference type="AlphaFoldDB" id="A0A0B1P2I6"/>
<evidence type="ECO:0000256" key="17">
    <source>
        <dbReference type="ARBA" id="ARBA00044112"/>
    </source>
</evidence>
<feature type="region of interest" description="Disordered" evidence="20">
    <location>
        <begin position="184"/>
        <end position="204"/>
    </location>
</feature>
<keyword evidence="10" id="KW-0159">Chromosome partition</keyword>
<accession>A0A0B1P2I6</accession>
<evidence type="ECO:0000313" key="22">
    <source>
        <dbReference type="Proteomes" id="UP000030854"/>
    </source>
</evidence>
<keyword evidence="15" id="KW-0131">Cell cycle</keyword>
<evidence type="ECO:0000256" key="12">
    <source>
        <dbReference type="ARBA" id="ARBA00023054"/>
    </source>
</evidence>
<evidence type="ECO:0000256" key="10">
    <source>
        <dbReference type="ARBA" id="ARBA00022829"/>
    </source>
</evidence>
<dbReference type="GO" id="GO:0008608">
    <property type="term" value="P:attachment of spindle microtubules to kinetochore"/>
    <property type="evidence" value="ECO:0007669"/>
    <property type="project" value="InterPro"/>
</dbReference>
<keyword evidence="7" id="KW-0132">Cell division</keyword>
<protein>
    <recommendedName>
        <fullName evidence="17">DASH complex subunit SPC34</fullName>
    </recommendedName>
    <alternativeName>
        <fullName evidence="18">Outer kinetochore protein SPC34</fullName>
    </alternativeName>
</protein>
<evidence type="ECO:0000313" key="21">
    <source>
        <dbReference type="EMBL" id="KHJ32887.1"/>
    </source>
</evidence>
<organism evidence="21 22">
    <name type="scientific">Uncinula necator</name>
    <name type="common">Grape powdery mildew</name>
    <dbReference type="NCBI Taxonomy" id="52586"/>
    <lineage>
        <taxon>Eukaryota</taxon>
        <taxon>Fungi</taxon>
        <taxon>Dikarya</taxon>
        <taxon>Ascomycota</taxon>
        <taxon>Pezizomycotina</taxon>
        <taxon>Leotiomycetes</taxon>
        <taxon>Erysiphales</taxon>
        <taxon>Erysiphaceae</taxon>
        <taxon>Erysiphe</taxon>
    </lineage>
</organism>
<evidence type="ECO:0000256" key="16">
    <source>
        <dbReference type="ARBA" id="ARBA00023328"/>
    </source>
</evidence>
<proteinExistence type="inferred from homology"/>
<comment type="similarity">
    <text evidence="4">Belongs to the DASH complex SPC34 family.</text>
</comment>
<sequence length="258" mass="29784">MSNLEKHLEQISLYAESIATLSFQTKKIFTNALLHTPDITSLIRDTESHERALFSVLSPNESGTTSKAESSAISSRRQTVFKAVRDEFTAPRACVRASRRNTVITTALGTDLKREMKKSEGIINGEVDVEVLLRGIEKLNAVYCVPGVIEQVQDLRNRFVQVSRGIPQYEGKVEKQTNELERMNRGRQTENRERDNFHENDNDNMEIHSEEDNIMDSMVTDGDIQMEEREIMELEERRRELLESIDRMDRELGRNPRR</sequence>
<keyword evidence="12 19" id="KW-0175">Coiled coil</keyword>
<dbReference type="GO" id="GO:0042729">
    <property type="term" value="C:DASH complex"/>
    <property type="evidence" value="ECO:0007669"/>
    <property type="project" value="InterPro"/>
</dbReference>
<dbReference type="InterPro" id="IPR013966">
    <property type="entry name" value="Spc34"/>
</dbReference>
<keyword evidence="6" id="KW-0963">Cytoplasm</keyword>
<gene>
    <name evidence="21" type="ORF">EV44_g2288</name>
</gene>
<evidence type="ECO:0000256" key="18">
    <source>
        <dbReference type="ARBA" id="ARBA00044346"/>
    </source>
</evidence>
<dbReference type="OMA" id="TRRGTMF"/>
<evidence type="ECO:0000256" key="9">
    <source>
        <dbReference type="ARBA" id="ARBA00022776"/>
    </source>
</evidence>
<evidence type="ECO:0000256" key="20">
    <source>
        <dbReference type="SAM" id="MobiDB-lite"/>
    </source>
</evidence>
<reference evidence="21 22" key="1">
    <citation type="journal article" date="2014" name="BMC Genomics">
        <title>Adaptive genomic structural variation in the grape powdery mildew pathogen, Erysiphe necator.</title>
        <authorList>
            <person name="Jones L."/>
            <person name="Riaz S."/>
            <person name="Morales-Cruz A."/>
            <person name="Amrine K.C."/>
            <person name="McGuire B."/>
            <person name="Gubler W.D."/>
            <person name="Walker M.A."/>
            <person name="Cantu D."/>
        </authorList>
    </citation>
    <scope>NUCLEOTIDE SEQUENCE [LARGE SCALE GENOMIC DNA]</scope>
    <source>
        <strain evidence="22">c</strain>
    </source>
</reference>
<dbReference type="Proteomes" id="UP000030854">
    <property type="component" value="Unassembled WGS sequence"/>
</dbReference>
<keyword evidence="16" id="KW-0137">Centromere</keyword>
<keyword evidence="13" id="KW-0206">Cytoskeleton</keyword>
<keyword evidence="5" id="KW-0158">Chromosome</keyword>
<evidence type="ECO:0000256" key="15">
    <source>
        <dbReference type="ARBA" id="ARBA00023306"/>
    </source>
</evidence>
<evidence type="ECO:0000256" key="11">
    <source>
        <dbReference type="ARBA" id="ARBA00022838"/>
    </source>
</evidence>
<evidence type="ECO:0000256" key="8">
    <source>
        <dbReference type="ARBA" id="ARBA00022701"/>
    </source>
</evidence>
<keyword evidence="14" id="KW-0539">Nucleus</keyword>
<dbReference type="GO" id="GO:0005876">
    <property type="term" value="C:spindle microtubule"/>
    <property type="evidence" value="ECO:0007669"/>
    <property type="project" value="InterPro"/>
</dbReference>